<keyword evidence="6" id="KW-1185">Reference proteome</keyword>
<protein>
    <submittedName>
        <fullName evidence="5">Carbon-monoxide dehydrogenase large subunit</fullName>
    </submittedName>
</protein>
<dbReference type="InterPro" id="IPR000674">
    <property type="entry name" value="Ald_Oxase/Xan_DH_a/b"/>
</dbReference>
<evidence type="ECO:0000313" key="6">
    <source>
        <dbReference type="Proteomes" id="UP000189818"/>
    </source>
</evidence>
<keyword evidence="1" id="KW-0500">Molybdenum</keyword>
<reference evidence="6" key="1">
    <citation type="submission" date="2017-02" db="EMBL/GenBank/DDBJ databases">
        <authorList>
            <person name="Varghese N."/>
            <person name="Submissions S."/>
        </authorList>
    </citation>
    <scope>NUCLEOTIDE SEQUENCE [LARGE SCALE GENOMIC DNA]</scope>
    <source>
        <strain evidence="6">UM2</strain>
    </source>
</reference>
<dbReference type="PANTHER" id="PTHR11908:SF132">
    <property type="entry name" value="ALDEHYDE OXIDASE 1-RELATED"/>
    <property type="match status" value="1"/>
</dbReference>
<dbReference type="InterPro" id="IPR016208">
    <property type="entry name" value="Ald_Oxase/xanthine_DH-like"/>
</dbReference>
<evidence type="ECO:0000313" key="5">
    <source>
        <dbReference type="EMBL" id="SKB64299.1"/>
    </source>
</evidence>
<dbReference type="Gene3D" id="3.30.365.10">
    <property type="entry name" value="Aldehyde oxidase/xanthine dehydrogenase, molybdopterin binding domain"/>
    <property type="match status" value="4"/>
</dbReference>
<keyword evidence="2" id="KW-0560">Oxidoreductase</keyword>
<dbReference type="Pfam" id="PF02738">
    <property type="entry name" value="MoCoBD_1"/>
    <property type="match status" value="1"/>
</dbReference>
<organism evidence="5 6">
    <name type="scientific">Rhizorhabdus histidinilytica</name>
    <dbReference type="NCBI Taxonomy" id="439228"/>
    <lineage>
        <taxon>Bacteria</taxon>
        <taxon>Pseudomonadati</taxon>
        <taxon>Pseudomonadota</taxon>
        <taxon>Alphaproteobacteria</taxon>
        <taxon>Sphingomonadales</taxon>
        <taxon>Sphingomonadaceae</taxon>
        <taxon>Rhizorhabdus</taxon>
    </lineage>
</organism>
<evidence type="ECO:0000256" key="2">
    <source>
        <dbReference type="ARBA" id="ARBA00023002"/>
    </source>
</evidence>
<dbReference type="OrthoDB" id="8428274at2"/>
<dbReference type="InterPro" id="IPR008274">
    <property type="entry name" value="AldOxase/xan_DH_MoCoBD1"/>
</dbReference>
<accession>A0A1T5CY20</accession>
<dbReference type="SUPFAM" id="SSF54665">
    <property type="entry name" value="CO dehydrogenase molybdoprotein N-domain-like"/>
    <property type="match status" value="1"/>
</dbReference>
<evidence type="ECO:0000259" key="4">
    <source>
        <dbReference type="SMART" id="SM01008"/>
    </source>
</evidence>
<proteinExistence type="predicted"/>
<dbReference type="PANTHER" id="PTHR11908">
    <property type="entry name" value="XANTHINE DEHYDROGENASE"/>
    <property type="match status" value="1"/>
</dbReference>
<comment type="cofactor">
    <cofactor evidence="3">
        <name>Mo-molybdopterin cytosine dinucleotide</name>
        <dbReference type="ChEBI" id="CHEBI:71308"/>
    </cofactor>
</comment>
<dbReference type="FunFam" id="3.30.365.10:FF:000001">
    <property type="entry name" value="Xanthine dehydrogenase oxidase"/>
    <property type="match status" value="1"/>
</dbReference>
<dbReference type="InterPro" id="IPR037165">
    <property type="entry name" value="AldOxase/xan_DH_Mopterin-bd_sf"/>
</dbReference>
<dbReference type="SMART" id="SM01008">
    <property type="entry name" value="Ald_Xan_dh_C"/>
    <property type="match status" value="1"/>
</dbReference>
<dbReference type="InterPro" id="IPR046867">
    <property type="entry name" value="AldOxase/xan_DH_MoCoBD2"/>
</dbReference>
<dbReference type="SUPFAM" id="SSF56003">
    <property type="entry name" value="Molybdenum cofactor-binding domain"/>
    <property type="match status" value="1"/>
</dbReference>
<dbReference type="RefSeq" id="WP_079648293.1">
    <property type="nucleotide sequence ID" value="NZ_FUYM01000004.1"/>
</dbReference>
<dbReference type="AlphaFoldDB" id="A0A1T5CY20"/>
<name>A0A1T5CY20_9SPHN</name>
<dbReference type="Pfam" id="PF01315">
    <property type="entry name" value="Ald_Xan_dh_C"/>
    <property type="match status" value="1"/>
</dbReference>
<dbReference type="STRING" id="439228.SAMN06295920_104407"/>
<dbReference type="EMBL" id="FUYM01000004">
    <property type="protein sequence ID" value="SKB64299.1"/>
    <property type="molecule type" value="Genomic_DNA"/>
</dbReference>
<dbReference type="InterPro" id="IPR036856">
    <property type="entry name" value="Ald_Oxase/Xan_DH_a/b_sf"/>
</dbReference>
<evidence type="ECO:0000256" key="1">
    <source>
        <dbReference type="ARBA" id="ARBA00022505"/>
    </source>
</evidence>
<evidence type="ECO:0000256" key="3">
    <source>
        <dbReference type="ARBA" id="ARBA00053029"/>
    </source>
</evidence>
<dbReference type="Gene3D" id="3.90.1170.50">
    <property type="entry name" value="Aldehyde oxidase/xanthine dehydrogenase, a/b hammerhead"/>
    <property type="match status" value="1"/>
</dbReference>
<dbReference type="GO" id="GO:0016491">
    <property type="term" value="F:oxidoreductase activity"/>
    <property type="evidence" value="ECO:0007669"/>
    <property type="project" value="UniProtKB-KW"/>
</dbReference>
<dbReference type="Proteomes" id="UP000189818">
    <property type="component" value="Unassembled WGS sequence"/>
</dbReference>
<gene>
    <name evidence="5" type="ORF">SAMN06295920_104407</name>
</gene>
<dbReference type="GO" id="GO:0005506">
    <property type="term" value="F:iron ion binding"/>
    <property type="evidence" value="ECO:0007669"/>
    <property type="project" value="InterPro"/>
</dbReference>
<sequence length="795" mass="83310">MDAPTAPSCRSTGTSVRRRGLARIVAGKAAYVPDQHLPGTLDVAFARSPVAHAHIRSIDIGRAAALPGVVAVRTMRDLPGLGSLSSTWEVAGQRHCPEHALATDRLRHVGQAFAVVVANDRATAERAAALVEIDLEPLPALLSVDAALEPDAPRLYPDWPDNEAARAEWLVGDPDAALDGAALVVEESFTSQRVHPLSLETRGILAAPDGEGGVTLWVSTQAPHQVKMAVASALGLPEHRLRVIVPNVGGGFGMKAYPHADEALLARLALDLGRPVRWIEDRRESFVSSAMGRDQRVDLRVGFDATGRILALDGVVTLDKGALIGQSSLGTAWVGAAFLPGGYAIPAVRIIARAIVTNTPQTGAYRGYGQPETNLALERTLDIAADRLGISPAEIRQRNFIVPAQMPHMIATGVTLDSGDYPRLLDMTLERFGYEEARARCAAAAASPVRRGVGIACYIETSNMAPSAAAAYLGIRAGSFDLLTIRMEPTGHVRIDTGQTELGQGISITLAQLCADELMMPVEDVVVAHGDTALPAFTSYGTAGSAGAGVGGAAVIKGAARLRDKLLLWGAHLLQLDAAAVELASARPLGDEGAPRAVVRDKADPGRQVAVSEIARAAYFFHSAPDGVDPGLEASVGYDPPGFAISYGAVAVEVAVDAETGKVAIERMTFGHDCGRVINPAIVEGQISGAVAQAIGATLYEAARYDEEGRPLSTSLMDYMLPLAADVPPIDLVHLETPSPLYPHGVKGVGESGTIAVPAAIMNAVQHAIGTGTTLTALPLSAERVWEAMRTTAQI</sequence>
<feature type="domain" description="Aldehyde oxidase/xanthine dehydrogenase a/b hammerhead" evidence="4">
    <location>
        <begin position="26"/>
        <end position="139"/>
    </location>
</feature>
<dbReference type="Pfam" id="PF20256">
    <property type="entry name" value="MoCoBD_2"/>
    <property type="match status" value="1"/>
</dbReference>